<dbReference type="PRINTS" id="PR00951">
    <property type="entry name" value="FLGBIOSNFLIP"/>
</dbReference>
<dbReference type="OrthoDB" id="9805111at2"/>
<feature type="transmembrane region" description="Helical" evidence="12">
    <location>
        <begin position="224"/>
        <end position="249"/>
    </location>
</feature>
<feature type="transmembrane region" description="Helical" evidence="12">
    <location>
        <begin position="74"/>
        <end position="104"/>
    </location>
</feature>
<feature type="transmembrane region" description="Helical" evidence="12">
    <location>
        <begin position="261"/>
        <end position="282"/>
    </location>
</feature>
<comment type="function">
    <text evidence="12">Plays a role in the flagellum-specific transport system.</text>
</comment>
<dbReference type="InterPro" id="IPR005838">
    <property type="entry name" value="T3SS_IM_P"/>
</dbReference>
<evidence type="ECO:0000256" key="3">
    <source>
        <dbReference type="ARBA" id="ARBA00022448"/>
    </source>
</evidence>
<evidence type="ECO:0000256" key="9">
    <source>
        <dbReference type="ARBA" id="ARBA00023136"/>
    </source>
</evidence>
<keyword evidence="9 12" id="KW-0472">Membrane</keyword>
<dbReference type="PANTHER" id="PTHR30587:SF0">
    <property type="entry name" value="FLAGELLAR BIOSYNTHETIC PROTEIN FLIP"/>
    <property type="match status" value="1"/>
</dbReference>
<keyword evidence="13" id="KW-0282">Flagellum</keyword>
<dbReference type="PRINTS" id="PR01302">
    <property type="entry name" value="TYPE3IMPPROT"/>
</dbReference>
<dbReference type="Pfam" id="PF00813">
    <property type="entry name" value="FliP"/>
    <property type="match status" value="1"/>
</dbReference>
<accession>A0A4U8TKM0</accession>
<dbReference type="GO" id="GO:0005886">
    <property type="term" value="C:plasma membrane"/>
    <property type="evidence" value="ECO:0007669"/>
    <property type="project" value="UniProtKB-SubCell"/>
</dbReference>
<evidence type="ECO:0000256" key="12">
    <source>
        <dbReference type="RuleBase" id="RU362069"/>
    </source>
</evidence>
<comment type="caution">
    <text evidence="13">The sequence shown here is derived from an EMBL/GenBank/DDBJ whole genome shotgun (WGS) entry which is preliminary data.</text>
</comment>
<dbReference type="STRING" id="216.LS73_04395"/>
<evidence type="ECO:0000256" key="5">
    <source>
        <dbReference type="ARBA" id="ARBA00022692"/>
    </source>
</evidence>
<evidence type="ECO:0000313" key="13">
    <source>
        <dbReference type="EMBL" id="TLE00971.1"/>
    </source>
</evidence>
<comment type="similarity">
    <text evidence="1 12">Belongs to the FliP/MopC/SpaP family.</text>
</comment>
<evidence type="ECO:0000313" key="14">
    <source>
        <dbReference type="Proteomes" id="UP000029922"/>
    </source>
</evidence>
<evidence type="ECO:0000256" key="10">
    <source>
        <dbReference type="ARBA" id="ARBA00023143"/>
    </source>
</evidence>
<dbReference type="EMBL" id="JRPD02000004">
    <property type="protein sequence ID" value="TLE00971.1"/>
    <property type="molecule type" value="Genomic_DNA"/>
</dbReference>
<sequence length="288" mass="32525">MRLFWILFSIALITLLLGVKSIANTQTNQTTNPDFQNRQDSQKRLNINGVPIPSIDLNINPPQTPTQLVTTLNVVVLLTLLILAPSLLLMMTSFLRIVIVLGFLRVALGTQQSPPTQVLVSLAIILTFFIMEPVAKDAYNAGIKPYIDETIGYEEAFEKTIKPFKKFMLTNTRQSDIVLFYKIRNESPPQMDNLNTKQSLDDLIDRVSLTIILPSFMISELKTAFQIVFLLLLPFLVIDMVIASILMAMGMMMLPPVMISLPFKILIFVLVDGFNLLIWNLVRSFNYG</sequence>
<protein>
    <recommendedName>
        <fullName evidence="2 12">Flagellar biosynthetic protein FliP</fullName>
    </recommendedName>
</protein>
<keyword evidence="5 12" id="KW-0812">Transmembrane</keyword>
<dbReference type="NCBIfam" id="NF009438">
    <property type="entry name" value="PRK12797.1"/>
    <property type="match status" value="1"/>
</dbReference>
<name>A0A4U8TKM0_9HELI</name>
<keyword evidence="11 12" id="KW-1006">Bacterial flagellum protein export</keyword>
<evidence type="ECO:0000256" key="1">
    <source>
        <dbReference type="ARBA" id="ARBA00006257"/>
    </source>
</evidence>
<keyword evidence="10" id="KW-0975">Bacterial flagellum</keyword>
<comment type="subcellular location">
    <subcellularLocation>
        <location evidence="12">Cell membrane</location>
        <topology evidence="12">Multi-pass membrane protein</topology>
    </subcellularLocation>
    <subcellularLocation>
        <location evidence="12">Bacterial flagellum basal body</location>
    </subcellularLocation>
</comment>
<dbReference type="NCBIfam" id="TIGR01103">
    <property type="entry name" value="fliP"/>
    <property type="match status" value="1"/>
</dbReference>
<dbReference type="GO" id="GO:0009306">
    <property type="term" value="P:protein secretion"/>
    <property type="evidence" value="ECO:0007669"/>
    <property type="project" value="UniProtKB-UniRule"/>
</dbReference>
<evidence type="ECO:0000256" key="8">
    <source>
        <dbReference type="ARBA" id="ARBA00022989"/>
    </source>
</evidence>
<keyword evidence="4 12" id="KW-1003">Cell membrane</keyword>
<dbReference type="PANTHER" id="PTHR30587">
    <property type="entry name" value="FLAGELLAR BIOSYNTHETIC PROTEIN FLIP"/>
    <property type="match status" value="1"/>
</dbReference>
<proteinExistence type="inferred from homology"/>
<evidence type="ECO:0000256" key="4">
    <source>
        <dbReference type="ARBA" id="ARBA00022475"/>
    </source>
</evidence>
<dbReference type="Proteomes" id="UP000029922">
    <property type="component" value="Unassembled WGS sequence"/>
</dbReference>
<keyword evidence="3 12" id="KW-0813">Transport</keyword>
<evidence type="ECO:0000256" key="2">
    <source>
        <dbReference type="ARBA" id="ARBA00021714"/>
    </source>
</evidence>
<keyword evidence="6 12" id="KW-1005">Bacterial flagellum biogenesis</keyword>
<reference evidence="13 14" key="1">
    <citation type="journal article" date="2014" name="Genome Announc.">
        <title>Draft genome sequences of eight enterohepatic helicobacter species isolated from both laboratory and wild rodents.</title>
        <authorList>
            <person name="Sheh A."/>
            <person name="Shen Z."/>
            <person name="Fox J.G."/>
        </authorList>
    </citation>
    <scope>NUCLEOTIDE SEQUENCE [LARGE SCALE GENOMIC DNA]</scope>
    <source>
        <strain evidence="13 14">ST1</strain>
    </source>
</reference>
<feature type="transmembrane region" description="Helical" evidence="12">
    <location>
        <begin position="116"/>
        <end position="135"/>
    </location>
</feature>
<dbReference type="AlphaFoldDB" id="A0A4U8TKM0"/>
<dbReference type="PROSITE" id="PS01060">
    <property type="entry name" value="FLIP_1"/>
    <property type="match status" value="1"/>
</dbReference>
<evidence type="ECO:0000256" key="11">
    <source>
        <dbReference type="ARBA" id="ARBA00023225"/>
    </source>
</evidence>
<keyword evidence="7 12" id="KW-0653">Protein transport</keyword>
<dbReference type="GO" id="GO:0044781">
    <property type="term" value="P:bacterial-type flagellum organization"/>
    <property type="evidence" value="ECO:0007669"/>
    <property type="project" value="UniProtKB-UniRule"/>
</dbReference>
<dbReference type="InterPro" id="IPR005837">
    <property type="entry name" value="FliP"/>
</dbReference>
<keyword evidence="13" id="KW-0966">Cell projection</keyword>
<keyword evidence="13" id="KW-0969">Cilium</keyword>
<keyword evidence="8 12" id="KW-1133">Transmembrane helix</keyword>
<evidence type="ECO:0000256" key="7">
    <source>
        <dbReference type="ARBA" id="ARBA00022927"/>
    </source>
</evidence>
<organism evidence="13 14">
    <name type="scientific">Helicobacter muridarum</name>
    <dbReference type="NCBI Taxonomy" id="216"/>
    <lineage>
        <taxon>Bacteria</taxon>
        <taxon>Pseudomonadati</taxon>
        <taxon>Campylobacterota</taxon>
        <taxon>Epsilonproteobacteria</taxon>
        <taxon>Campylobacterales</taxon>
        <taxon>Helicobacteraceae</taxon>
        <taxon>Helicobacter</taxon>
    </lineage>
</organism>
<dbReference type="GO" id="GO:0009425">
    <property type="term" value="C:bacterial-type flagellum basal body"/>
    <property type="evidence" value="ECO:0007669"/>
    <property type="project" value="UniProtKB-SubCell"/>
</dbReference>
<gene>
    <name evidence="12" type="primary">fliP</name>
    <name evidence="13" type="ORF">LS73_002875</name>
</gene>
<evidence type="ECO:0000256" key="6">
    <source>
        <dbReference type="ARBA" id="ARBA00022795"/>
    </source>
</evidence>